<organism evidence="1 2">
    <name type="scientific">Sinomonas flava</name>
    <dbReference type="NCBI Taxonomy" id="496857"/>
    <lineage>
        <taxon>Bacteria</taxon>
        <taxon>Bacillati</taxon>
        <taxon>Actinomycetota</taxon>
        <taxon>Actinomycetes</taxon>
        <taxon>Micrococcales</taxon>
        <taxon>Micrococcaceae</taxon>
        <taxon>Sinomonas</taxon>
    </lineage>
</organism>
<evidence type="ECO:0000313" key="1">
    <source>
        <dbReference type="EMBL" id="GAA2203382.1"/>
    </source>
</evidence>
<name>A0ABN3C2V8_9MICC</name>
<protein>
    <submittedName>
        <fullName evidence="1">Uncharacterized protein</fullName>
    </submittedName>
</protein>
<gene>
    <name evidence="1" type="ORF">GCM10009849_35540</name>
</gene>
<proteinExistence type="predicted"/>
<sequence>MAPRGASLRLAVESGDDGRRERVRVLGGPIRRGSMPRESAEEARSELMALADILLEASGRALNW</sequence>
<dbReference type="EMBL" id="BAAAQW010000014">
    <property type="protein sequence ID" value="GAA2203382.1"/>
    <property type="molecule type" value="Genomic_DNA"/>
</dbReference>
<evidence type="ECO:0000313" key="2">
    <source>
        <dbReference type="Proteomes" id="UP001500432"/>
    </source>
</evidence>
<keyword evidence="2" id="KW-1185">Reference proteome</keyword>
<dbReference type="Proteomes" id="UP001500432">
    <property type="component" value="Unassembled WGS sequence"/>
</dbReference>
<accession>A0ABN3C2V8</accession>
<reference evidence="1 2" key="1">
    <citation type="journal article" date="2019" name="Int. J. Syst. Evol. Microbiol.">
        <title>The Global Catalogue of Microorganisms (GCM) 10K type strain sequencing project: providing services to taxonomists for standard genome sequencing and annotation.</title>
        <authorList>
            <consortium name="The Broad Institute Genomics Platform"/>
            <consortium name="The Broad Institute Genome Sequencing Center for Infectious Disease"/>
            <person name="Wu L."/>
            <person name="Ma J."/>
        </authorList>
    </citation>
    <scope>NUCLEOTIDE SEQUENCE [LARGE SCALE GENOMIC DNA]</scope>
    <source>
        <strain evidence="1 2">JCM 16034</strain>
    </source>
</reference>
<comment type="caution">
    <text evidence="1">The sequence shown here is derived from an EMBL/GenBank/DDBJ whole genome shotgun (WGS) entry which is preliminary data.</text>
</comment>